<dbReference type="InterPro" id="IPR050961">
    <property type="entry name" value="BolA/IbaG_stress_morph_reg"/>
</dbReference>
<sequence>MISHNNIAELISAALPNAKVQVEDPNHDGQHFSAIVVAEQFEGLSMIKQHKLVYGAIQNHLDSGEIHALQLKTYSLSQWQSMQVQVL</sequence>
<protein>
    <submittedName>
        <fullName evidence="3">BolA family transcriptional regulator</fullName>
    </submittedName>
</protein>
<dbReference type="SUPFAM" id="SSF82657">
    <property type="entry name" value="BolA-like"/>
    <property type="match status" value="1"/>
</dbReference>
<reference evidence="3 4" key="1">
    <citation type="submission" date="2018-04" db="EMBL/GenBank/DDBJ databases">
        <authorList>
            <person name="Go L.Y."/>
            <person name="Mitchell J.A."/>
        </authorList>
    </citation>
    <scope>NUCLEOTIDE SEQUENCE [LARGE SCALE GENOMIC DNA]</scope>
    <source>
        <strain evidence="3">ULC066bin1</strain>
    </source>
</reference>
<dbReference type="InterPro" id="IPR036065">
    <property type="entry name" value="BolA-like_sf"/>
</dbReference>
<dbReference type="PIRSF" id="PIRSF003113">
    <property type="entry name" value="BolA"/>
    <property type="match status" value="1"/>
</dbReference>
<comment type="caution">
    <text evidence="3">The sequence shown here is derived from an EMBL/GenBank/DDBJ whole genome shotgun (WGS) entry which is preliminary data.</text>
</comment>
<evidence type="ECO:0000256" key="1">
    <source>
        <dbReference type="ARBA" id="ARBA00005578"/>
    </source>
</evidence>
<organism evidence="3 4">
    <name type="scientific">Pseudanabaena frigida</name>
    <dbReference type="NCBI Taxonomy" id="945775"/>
    <lineage>
        <taxon>Bacteria</taxon>
        <taxon>Bacillati</taxon>
        <taxon>Cyanobacteriota</taxon>
        <taxon>Cyanophyceae</taxon>
        <taxon>Pseudanabaenales</taxon>
        <taxon>Pseudanabaenaceae</taxon>
        <taxon>Pseudanabaena</taxon>
    </lineage>
</organism>
<comment type="similarity">
    <text evidence="1 2">Belongs to the BolA/IbaG family.</text>
</comment>
<reference evidence="3 4" key="2">
    <citation type="submission" date="2018-06" db="EMBL/GenBank/DDBJ databases">
        <title>Metagenomic assembly of (sub)arctic Cyanobacteria and their associated microbiome from non-axenic cultures.</title>
        <authorList>
            <person name="Baurain D."/>
        </authorList>
    </citation>
    <scope>NUCLEOTIDE SEQUENCE [LARGE SCALE GENOMIC DNA]</scope>
    <source>
        <strain evidence="3">ULC066bin1</strain>
    </source>
</reference>
<dbReference type="InterPro" id="IPR002634">
    <property type="entry name" value="BolA"/>
</dbReference>
<accession>A0A2W4YH00</accession>
<evidence type="ECO:0000313" key="3">
    <source>
        <dbReference type="EMBL" id="PZO42348.1"/>
    </source>
</evidence>
<dbReference type="PANTHER" id="PTHR46229">
    <property type="entry name" value="BOLA TRANSCRIPTION REGULATOR"/>
    <property type="match status" value="1"/>
</dbReference>
<dbReference type="Gene3D" id="3.30.300.90">
    <property type="entry name" value="BolA-like"/>
    <property type="match status" value="1"/>
</dbReference>
<dbReference type="Pfam" id="PF01722">
    <property type="entry name" value="BolA"/>
    <property type="match status" value="1"/>
</dbReference>
<dbReference type="PANTHER" id="PTHR46229:SF2">
    <property type="entry name" value="BOLA-LIKE PROTEIN 1"/>
    <property type="match status" value="1"/>
</dbReference>
<name>A0A2W4YH00_9CYAN</name>
<gene>
    <name evidence="3" type="ORF">DCF19_07065</name>
</gene>
<dbReference type="AlphaFoldDB" id="A0A2W4YH00"/>
<proteinExistence type="inferred from homology"/>
<evidence type="ECO:0000256" key="2">
    <source>
        <dbReference type="RuleBase" id="RU003860"/>
    </source>
</evidence>
<evidence type="ECO:0000313" key="4">
    <source>
        <dbReference type="Proteomes" id="UP000249467"/>
    </source>
</evidence>
<dbReference type="Proteomes" id="UP000249467">
    <property type="component" value="Unassembled WGS sequence"/>
</dbReference>
<dbReference type="EMBL" id="QBML01000007">
    <property type="protein sequence ID" value="PZO42348.1"/>
    <property type="molecule type" value="Genomic_DNA"/>
</dbReference>